<dbReference type="InterPro" id="IPR024079">
    <property type="entry name" value="MetalloPept_cat_dom_sf"/>
</dbReference>
<dbReference type="InterPro" id="IPR006026">
    <property type="entry name" value="Peptidase_Metallo"/>
</dbReference>
<comment type="caution">
    <text evidence="12">The sequence shown here is derived from an EMBL/GenBank/DDBJ whole genome shotgun (WGS) entry which is preliminary data.</text>
</comment>
<protein>
    <submittedName>
        <fullName evidence="12">Hemolysin</fullName>
    </submittedName>
</protein>
<evidence type="ECO:0000256" key="1">
    <source>
        <dbReference type="ARBA" id="ARBA00001913"/>
    </source>
</evidence>
<dbReference type="Gene3D" id="3.40.390.10">
    <property type="entry name" value="Collagenase (Catalytic Domain)"/>
    <property type="match status" value="1"/>
</dbReference>
<evidence type="ECO:0000256" key="4">
    <source>
        <dbReference type="ARBA" id="ARBA00022525"/>
    </source>
</evidence>
<keyword evidence="4" id="KW-0964">Secreted</keyword>
<dbReference type="GO" id="GO:0006508">
    <property type="term" value="P:proteolysis"/>
    <property type="evidence" value="ECO:0007669"/>
    <property type="project" value="UniProtKB-KW"/>
</dbReference>
<dbReference type="Pfam" id="PF04151">
    <property type="entry name" value="PPC"/>
    <property type="match status" value="1"/>
</dbReference>
<evidence type="ECO:0000313" key="13">
    <source>
        <dbReference type="Proteomes" id="UP000241229"/>
    </source>
</evidence>
<feature type="domain" description="Peptidase metallopeptidase" evidence="11">
    <location>
        <begin position="89"/>
        <end position="245"/>
    </location>
</feature>
<dbReference type="PROSITE" id="PS00330">
    <property type="entry name" value="HEMOLYSIN_CALCIUM"/>
    <property type="match status" value="1"/>
</dbReference>
<reference evidence="12 13" key="1">
    <citation type="submission" date="2018-03" db="EMBL/GenBank/DDBJ databases">
        <title>The draft genome of Mesorhizobium sp. 6GN-30.</title>
        <authorList>
            <person name="Liu L."/>
            <person name="Li L."/>
            <person name="Wang T."/>
            <person name="Zhang X."/>
            <person name="Liang L."/>
        </authorList>
    </citation>
    <scope>NUCLEOTIDE SEQUENCE [LARGE SCALE GENOMIC DNA]</scope>
    <source>
        <strain evidence="12 13">6GN30</strain>
    </source>
</reference>
<proteinExistence type="inferred from homology"/>
<evidence type="ECO:0000259" key="11">
    <source>
        <dbReference type="SMART" id="SM00235"/>
    </source>
</evidence>
<keyword evidence="6" id="KW-0479">Metal-binding</keyword>
<organism evidence="12 13">
    <name type="scientific">Kumtagia ephedrae</name>
    <dbReference type="NCBI Taxonomy" id="2116701"/>
    <lineage>
        <taxon>Bacteria</taxon>
        <taxon>Pseudomonadati</taxon>
        <taxon>Pseudomonadota</taxon>
        <taxon>Alphaproteobacteria</taxon>
        <taxon>Hyphomicrobiales</taxon>
        <taxon>Phyllobacteriaceae</taxon>
        <taxon>Kumtagia</taxon>
    </lineage>
</organism>
<accession>A0A2P7SQT2</accession>
<evidence type="ECO:0000256" key="6">
    <source>
        <dbReference type="ARBA" id="ARBA00022723"/>
    </source>
</evidence>
<evidence type="ECO:0000256" key="2">
    <source>
        <dbReference type="ARBA" id="ARBA00004613"/>
    </source>
</evidence>
<dbReference type="InterPro" id="IPR011049">
    <property type="entry name" value="Serralysin-like_metalloprot_C"/>
</dbReference>
<evidence type="ECO:0000256" key="7">
    <source>
        <dbReference type="ARBA" id="ARBA00022737"/>
    </source>
</evidence>
<dbReference type="Gene3D" id="2.60.120.380">
    <property type="match status" value="1"/>
</dbReference>
<dbReference type="InterPro" id="IPR050557">
    <property type="entry name" value="RTX_toxin/Mannuronan_C5-epim"/>
</dbReference>
<dbReference type="Pfam" id="PF00413">
    <property type="entry name" value="Peptidase_M10"/>
    <property type="match status" value="1"/>
</dbReference>
<keyword evidence="8" id="KW-0378">Hydrolase</keyword>
<keyword evidence="5" id="KW-0645">Protease</keyword>
<dbReference type="Gene3D" id="2.150.10.10">
    <property type="entry name" value="Serralysin-like metalloprotease, C-terminal"/>
    <property type="match status" value="2"/>
</dbReference>
<comment type="subcellular location">
    <subcellularLocation>
        <location evidence="2">Secreted</location>
    </subcellularLocation>
</comment>
<dbReference type="InterPro" id="IPR013858">
    <property type="entry name" value="Peptidase_M10B_C"/>
</dbReference>
<dbReference type="CDD" id="cd04277">
    <property type="entry name" value="ZnMc_serralysin_like"/>
    <property type="match status" value="1"/>
</dbReference>
<evidence type="ECO:0000256" key="10">
    <source>
        <dbReference type="SAM" id="MobiDB-lite"/>
    </source>
</evidence>
<dbReference type="SUPFAM" id="SSF89260">
    <property type="entry name" value="Collagen-binding domain"/>
    <property type="match status" value="1"/>
</dbReference>
<gene>
    <name evidence="12" type="ORF">C7I84_04245</name>
</gene>
<dbReference type="Proteomes" id="UP000241229">
    <property type="component" value="Unassembled WGS sequence"/>
</dbReference>
<dbReference type="InterPro" id="IPR034033">
    <property type="entry name" value="Serralysin-like"/>
</dbReference>
<dbReference type="EMBL" id="PXYK01000003">
    <property type="protein sequence ID" value="PSJ64854.1"/>
    <property type="molecule type" value="Genomic_DNA"/>
</dbReference>
<evidence type="ECO:0000313" key="12">
    <source>
        <dbReference type="EMBL" id="PSJ64854.1"/>
    </source>
</evidence>
<dbReference type="PRINTS" id="PR00313">
    <property type="entry name" value="CABNDNGRPT"/>
</dbReference>
<dbReference type="GO" id="GO:0031012">
    <property type="term" value="C:extracellular matrix"/>
    <property type="evidence" value="ECO:0007669"/>
    <property type="project" value="InterPro"/>
</dbReference>
<dbReference type="GO" id="GO:0005509">
    <property type="term" value="F:calcium ion binding"/>
    <property type="evidence" value="ECO:0007669"/>
    <property type="project" value="InterPro"/>
</dbReference>
<dbReference type="Pfam" id="PF08548">
    <property type="entry name" value="Peptidase_M10_C"/>
    <property type="match status" value="2"/>
</dbReference>
<evidence type="ECO:0000256" key="3">
    <source>
        <dbReference type="ARBA" id="ARBA00009490"/>
    </source>
</evidence>
<dbReference type="GO" id="GO:0004222">
    <property type="term" value="F:metalloendopeptidase activity"/>
    <property type="evidence" value="ECO:0007669"/>
    <property type="project" value="InterPro"/>
</dbReference>
<dbReference type="SUPFAM" id="SSF55486">
    <property type="entry name" value="Metalloproteases ('zincins'), catalytic domain"/>
    <property type="match status" value="1"/>
</dbReference>
<evidence type="ECO:0000256" key="9">
    <source>
        <dbReference type="ARBA" id="ARBA00022833"/>
    </source>
</evidence>
<dbReference type="InterPro" id="IPR001343">
    <property type="entry name" value="Hemolysn_Ca-bd"/>
</dbReference>
<keyword evidence="9" id="KW-0862">Zinc</keyword>
<dbReference type="PANTHER" id="PTHR38340">
    <property type="entry name" value="S-LAYER PROTEIN"/>
    <property type="match status" value="1"/>
</dbReference>
<dbReference type="Pfam" id="PF00353">
    <property type="entry name" value="HemolysinCabind"/>
    <property type="match status" value="2"/>
</dbReference>
<dbReference type="AlphaFoldDB" id="A0A2P7SQT2"/>
<dbReference type="InterPro" id="IPR018511">
    <property type="entry name" value="Hemolysin-typ_Ca-bd_CS"/>
</dbReference>
<feature type="compositionally biased region" description="Low complexity" evidence="10">
    <location>
        <begin position="628"/>
        <end position="638"/>
    </location>
</feature>
<feature type="region of interest" description="Disordered" evidence="10">
    <location>
        <begin position="619"/>
        <end position="638"/>
    </location>
</feature>
<dbReference type="OrthoDB" id="223957at2"/>
<comment type="cofactor">
    <cofactor evidence="1">
        <name>Ca(2+)</name>
        <dbReference type="ChEBI" id="CHEBI:29108"/>
    </cofactor>
</comment>
<dbReference type="InterPro" id="IPR007280">
    <property type="entry name" value="Peptidase_C_arc/bac"/>
</dbReference>
<keyword evidence="7" id="KW-0677">Repeat</keyword>
<keyword evidence="13" id="KW-1185">Reference proteome</keyword>
<dbReference type="SUPFAM" id="SSF51120">
    <property type="entry name" value="beta-Roll"/>
    <property type="match status" value="3"/>
</dbReference>
<evidence type="ECO:0000256" key="5">
    <source>
        <dbReference type="ARBA" id="ARBA00022670"/>
    </source>
</evidence>
<comment type="similarity">
    <text evidence="3">Belongs to the peptidase M10B family.</text>
</comment>
<sequence>MCMMCQTVSRFASEEIDAPMPSGSVSVAPPQFDQMRPPYDMREQEPGDAYGAGRTALISQVFDAADGRYEFSGNQDIDATLIGSRWTLSNLTFSFPTSGTFYADEGYPAGTEPAEHVAFNAMQQDAVRYALSLVQSYTNLTFTEVAESATTHAELRFSQTSYDDVPSAYANFPSSSEQAGDVWFGMTGQPFYDTPAMGNWGMATILHEIGHALGLKHGHQDYTAVDLAGEGYLDPPGGGGPRYGSAELPANHDGQDWSLMTYRSDPGAPVAFQGEGFNQPQTYMQNDIAALQYLYGANFDTNSSATVYSWNPTTGEMSIDGVGQGAPTSNKISMTLWDGNGVDTYDLSNYATDLSIDLAPGAFSTFSAAQLVNHRAYSGGVAPAVGNVANALLYNNDTRSLIENATGGSGNDSIVGNQANNTLRGNDGGDTLVGSFGSDKLYGGSAADTLYGDGIPGIPPGVELGDGVVVKPAGAGNISLATAIDVTKEFSLASNANIIDSTATPHVTISGTGDGNRDYYKLTVNAGTTLTFDIDNTSGVDSFLFLYDPTSTAVAFDDDSQVTEGAGGSTSSFDSYLTYQVKTAGTYYIEVGAYVSSTSNGPIGSGALYDLQISAGGTPGSGGGGTGNDTLDGGTGDDSMAGGAGSDVYFVDSAADVVTETAGNGTADRVAARASYALAAGVSIELLTTTSSAGTTAIDLSGNALKQTTTGNAGANTLKDGGGVADALNGLGGDDIYLVYAAGTTVAEAAGQGSDRVAAAVDFALGAGVHIEVLTTTSSGGTAAIDLTGNALQQDITGNAGDNILHDGGAGAADTLKGLGGNDTYRVYNAADVVVETAAQGVYDVVMAAVDYVLTAGAHVERLATNGTAGTSGIDLTGNEIGQEVVGNSGANKLDGKGGDDTMKGLAGKDTLTGGTGKDLFVFSTALSASTNVDTVTDFNVPNDTIGLDDAIFAALSLGTLVASAFWASTTGLAHDASDRILYETDTGALFYDADGTGAGARIQFAVLTGLPALTNADFAVI</sequence>
<dbReference type="GO" id="GO:0005615">
    <property type="term" value="C:extracellular space"/>
    <property type="evidence" value="ECO:0007669"/>
    <property type="project" value="InterPro"/>
</dbReference>
<dbReference type="PANTHER" id="PTHR38340:SF1">
    <property type="entry name" value="S-LAYER PROTEIN"/>
    <property type="match status" value="1"/>
</dbReference>
<name>A0A2P7SQT2_9HYPH</name>
<dbReference type="GO" id="GO:0008270">
    <property type="term" value="F:zinc ion binding"/>
    <property type="evidence" value="ECO:0007669"/>
    <property type="project" value="InterPro"/>
</dbReference>
<dbReference type="SMART" id="SM00235">
    <property type="entry name" value="ZnMc"/>
    <property type="match status" value="1"/>
</dbReference>
<dbReference type="InterPro" id="IPR001818">
    <property type="entry name" value="Pept_M10_metallopeptidase"/>
</dbReference>
<evidence type="ECO:0000256" key="8">
    <source>
        <dbReference type="ARBA" id="ARBA00022801"/>
    </source>
</evidence>